<dbReference type="Proteomes" id="UP000198953">
    <property type="component" value="Unassembled WGS sequence"/>
</dbReference>
<name>A0A1H8GCJ4_9ACTN</name>
<accession>A0A1H8GCJ4</accession>
<dbReference type="EMBL" id="FOBF01000026">
    <property type="protein sequence ID" value="SEN41746.1"/>
    <property type="molecule type" value="Genomic_DNA"/>
</dbReference>
<dbReference type="AlphaFoldDB" id="A0A1H8GCJ4"/>
<feature type="domain" description="HTH-type transcriptional repressor Sco4008 C-terminal" evidence="3">
    <location>
        <begin position="60"/>
        <end position="140"/>
    </location>
</feature>
<organism evidence="4 5">
    <name type="scientific">Nonomuraea pusilla</name>
    <dbReference type="NCBI Taxonomy" id="46177"/>
    <lineage>
        <taxon>Bacteria</taxon>
        <taxon>Bacillati</taxon>
        <taxon>Actinomycetota</taxon>
        <taxon>Actinomycetes</taxon>
        <taxon>Streptosporangiales</taxon>
        <taxon>Streptosporangiaceae</taxon>
        <taxon>Nonomuraea</taxon>
    </lineage>
</organism>
<dbReference type="Pfam" id="PF17926">
    <property type="entry name" value="TetR_C_21"/>
    <property type="match status" value="1"/>
</dbReference>
<gene>
    <name evidence="4" type="ORF">SAMN05660976_07516</name>
</gene>
<dbReference type="Pfam" id="PF00440">
    <property type="entry name" value="TetR_N"/>
    <property type="match status" value="1"/>
</dbReference>
<keyword evidence="1" id="KW-0238">DNA-binding</keyword>
<dbReference type="SUPFAM" id="SSF46689">
    <property type="entry name" value="Homeodomain-like"/>
    <property type="match status" value="1"/>
</dbReference>
<evidence type="ECO:0000313" key="4">
    <source>
        <dbReference type="EMBL" id="SEN41746.1"/>
    </source>
</evidence>
<feature type="domain" description="HTH tetR-type" evidence="2">
    <location>
        <begin position="11"/>
        <end position="35"/>
    </location>
</feature>
<dbReference type="STRING" id="46177.SAMN05660976_07516"/>
<dbReference type="SUPFAM" id="SSF48498">
    <property type="entry name" value="Tetracyclin repressor-like, C-terminal domain"/>
    <property type="match status" value="1"/>
</dbReference>
<dbReference type="InterPro" id="IPR041467">
    <property type="entry name" value="Sco4008_C"/>
</dbReference>
<evidence type="ECO:0000256" key="1">
    <source>
        <dbReference type="ARBA" id="ARBA00023125"/>
    </source>
</evidence>
<dbReference type="InterPro" id="IPR009057">
    <property type="entry name" value="Homeodomain-like_sf"/>
</dbReference>
<evidence type="ECO:0000259" key="2">
    <source>
        <dbReference type="Pfam" id="PF00440"/>
    </source>
</evidence>
<evidence type="ECO:0000259" key="3">
    <source>
        <dbReference type="Pfam" id="PF17926"/>
    </source>
</evidence>
<dbReference type="InterPro" id="IPR036271">
    <property type="entry name" value="Tet_transcr_reg_TetR-rel_C_sf"/>
</dbReference>
<protein>
    <submittedName>
        <fullName evidence="4">Transcriptional regulator, TetR family</fullName>
    </submittedName>
</protein>
<sequence length="163" mass="17404">MWVRKAKSCRAARAGVNKQLISYYFGGKEGLYQAIGDHWRERETALAGPAGSLGELIASYVRFDVEHGGFGRLLVWDGLTGAAPDPRFAEGVRAIVEDLRGRQRAGEFPADLDPAALAVALFAIAAAGAAFPQVVAAVSGLTPEEFGEHYATQMRALVDRLSG</sequence>
<dbReference type="GO" id="GO:0003677">
    <property type="term" value="F:DNA binding"/>
    <property type="evidence" value="ECO:0007669"/>
    <property type="project" value="UniProtKB-KW"/>
</dbReference>
<dbReference type="Gene3D" id="1.10.357.10">
    <property type="entry name" value="Tetracycline Repressor, domain 2"/>
    <property type="match status" value="1"/>
</dbReference>
<dbReference type="InterPro" id="IPR001647">
    <property type="entry name" value="HTH_TetR"/>
</dbReference>
<keyword evidence="5" id="KW-1185">Reference proteome</keyword>
<proteinExistence type="predicted"/>
<evidence type="ECO:0000313" key="5">
    <source>
        <dbReference type="Proteomes" id="UP000198953"/>
    </source>
</evidence>
<reference evidence="4 5" key="1">
    <citation type="submission" date="2016-10" db="EMBL/GenBank/DDBJ databases">
        <authorList>
            <person name="de Groot N.N."/>
        </authorList>
    </citation>
    <scope>NUCLEOTIDE SEQUENCE [LARGE SCALE GENOMIC DNA]</scope>
    <source>
        <strain evidence="4 5">DSM 43357</strain>
    </source>
</reference>